<dbReference type="PANTHER" id="PTHR12429:SF36">
    <property type="entry name" value="E3 UBIQUITIN-PROTEIN LIGASE NEURL3"/>
    <property type="match status" value="1"/>
</dbReference>
<evidence type="ECO:0000313" key="8">
    <source>
        <dbReference type="Proteomes" id="UP001501920"/>
    </source>
</evidence>
<dbReference type="PROSITE" id="PS50237">
    <property type="entry name" value="HECT"/>
    <property type="match status" value="1"/>
</dbReference>
<dbReference type="Pfam" id="PF07177">
    <property type="entry name" value="Neuralized"/>
    <property type="match status" value="1"/>
</dbReference>
<dbReference type="Gene3D" id="3.90.1750.10">
    <property type="entry name" value="Hect, E3 ligase catalytic domains"/>
    <property type="match status" value="1"/>
</dbReference>
<evidence type="ECO:0000313" key="7">
    <source>
        <dbReference type="Ensembl" id="ENSPNAP00000012256.1"/>
    </source>
</evidence>
<feature type="region of interest" description="Disordered" evidence="4">
    <location>
        <begin position="169"/>
        <end position="191"/>
    </location>
</feature>
<feature type="compositionally biased region" description="Polar residues" evidence="4">
    <location>
        <begin position="219"/>
        <end position="247"/>
    </location>
</feature>
<proteinExistence type="predicted"/>
<feature type="compositionally biased region" description="Basic and acidic residues" evidence="4">
    <location>
        <begin position="209"/>
        <end position="218"/>
    </location>
</feature>
<name>A0A3B4CN68_PYGNA</name>
<dbReference type="Proteomes" id="UP001501920">
    <property type="component" value="Chromosome 29"/>
</dbReference>
<evidence type="ECO:0000256" key="2">
    <source>
        <dbReference type="ARBA" id="ARBA00022786"/>
    </source>
</evidence>
<evidence type="ECO:0000259" key="6">
    <source>
        <dbReference type="PROSITE" id="PS51065"/>
    </source>
</evidence>
<evidence type="ECO:0000256" key="1">
    <source>
        <dbReference type="ARBA" id="ARBA00022679"/>
    </source>
</evidence>
<dbReference type="GO" id="GO:0070086">
    <property type="term" value="P:ubiquitin-dependent endocytosis"/>
    <property type="evidence" value="ECO:0007669"/>
    <property type="project" value="TreeGrafter"/>
</dbReference>
<dbReference type="Pfam" id="PF00632">
    <property type="entry name" value="HECT"/>
    <property type="match status" value="1"/>
</dbReference>
<dbReference type="InterPro" id="IPR035983">
    <property type="entry name" value="Hect_E3_ubiquitin_ligase"/>
</dbReference>
<dbReference type="GeneTree" id="ENSGT00950000182865"/>
<feature type="domain" description="HECT" evidence="5">
    <location>
        <begin position="301"/>
        <end position="635"/>
    </location>
</feature>
<dbReference type="Gene3D" id="3.30.2410.10">
    <property type="entry name" value="Hect, E3 ligase catalytic domain"/>
    <property type="match status" value="1"/>
</dbReference>
<evidence type="ECO:0000259" key="5">
    <source>
        <dbReference type="PROSITE" id="PS50237"/>
    </source>
</evidence>
<reference evidence="7" key="2">
    <citation type="submission" date="2025-08" db="UniProtKB">
        <authorList>
            <consortium name="Ensembl"/>
        </authorList>
    </citation>
    <scope>IDENTIFICATION</scope>
</reference>
<evidence type="ECO:0008006" key="9">
    <source>
        <dbReference type="Google" id="ProtNLM"/>
    </source>
</evidence>
<dbReference type="InterPro" id="IPR000569">
    <property type="entry name" value="HECT_dom"/>
</dbReference>
<dbReference type="SUPFAM" id="SSF56204">
    <property type="entry name" value="Hect, E3 ligase catalytic domain"/>
    <property type="match status" value="1"/>
</dbReference>
<sequence length="635" mass="71801">MKKHGRVCGSRCLGPMTFLQEVKGQRVTICQGGHLASRDASYNMHGLVFISRPVKVKEKISVYIEGASSDGALHVGFTNHRPNANLIPPTALPHLIETPGYCVVPIPAELCQPGAYITFWLNHAKYALIQGTGGKTYYMNAKRLVKLNEPLYVFLDLFGSTSAVRLLGSRKGDRTSCPDPGKSSSGETKVEDQGLNKNFLSFRNNVQSDTRRLSREEPPSQTSVAPSCFSQQVSTQEPDQTKHMQTTTKEDLKKIPRSSMEEMDVTSLLREFQRNLSPSEFHVVVCWKRLLKSAIDALSNSNFSWTKTPHIEFVDEVAFDCGGPRREFFRLLMMEVQGSLGIFEGNPGHLFFTYDQSALQQCKYEQAGKLVAWSIIHGGPGLKALDPCLYQLMCGQEVQLMEFDWHLIPDTDVQGKVQKILSCRTSAHLHTIQKELGDWICECGFPGIYGPKISIQDIPVVYSYIVRHYIYLRVSNMISQFTAGLNAYGRLWDMVKANWIDFLPIFINMNEPISRASFRALFQINWNTEGTKKRQEEEETIYYWELVLKMIEEKKTELRFEELLTFITATDEIPALGFPQKPSINFYKPEGRGCRLPYASTCMMGLFLPRGVKSQAELNTMLLRAVRDSVGFGKA</sequence>
<dbReference type="PANTHER" id="PTHR12429">
    <property type="entry name" value="NEURALIZED"/>
    <property type="match status" value="1"/>
</dbReference>
<feature type="region of interest" description="Disordered" evidence="4">
    <location>
        <begin position="207"/>
        <end position="251"/>
    </location>
</feature>
<feature type="active site" description="Glycyl thioester intermediate" evidence="3">
    <location>
        <position position="602"/>
    </location>
</feature>
<dbReference type="Ensembl" id="ENSPNAT00000036439.2">
    <property type="protein sequence ID" value="ENSPNAP00000012256.1"/>
    <property type="gene ID" value="ENSPNAG00000017995.2"/>
</dbReference>
<accession>A0A3B4CN68</accession>
<dbReference type="InterPro" id="IPR006573">
    <property type="entry name" value="NHR_dom"/>
</dbReference>
<dbReference type="STRING" id="42514.ENSPNAP00000012256"/>
<protein>
    <recommendedName>
        <fullName evidence="9">HECT domain-containing protein</fullName>
    </recommendedName>
</protein>
<dbReference type="OMA" id="TIYYWEL"/>
<feature type="domain" description="NHR" evidence="6">
    <location>
        <begin position="15"/>
        <end position="169"/>
    </location>
</feature>
<dbReference type="OrthoDB" id="2384350at2759"/>
<dbReference type="PROSITE" id="PS51065">
    <property type="entry name" value="NHR"/>
    <property type="match status" value="1"/>
</dbReference>
<keyword evidence="2 3" id="KW-0833">Ubl conjugation pathway</keyword>
<dbReference type="GO" id="GO:0061630">
    <property type="term" value="F:ubiquitin protein ligase activity"/>
    <property type="evidence" value="ECO:0007669"/>
    <property type="project" value="TreeGrafter"/>
</dbReference>
<dbReference type="GO" id="GO:0005769">
    <property type="term" value="C:early endosome"/>
    <property type="evidence" value="ECO:0007669"/>
    <property type="project" value="TreeGrafter"/>
</dbReference>
<evidence type="ECO:0000256" key="3">
    <source>
        <dbReference type="PROSITE-ProRule" id="PRU00104"/>
    </source>
</evidence>
<evidence type="ECO:0000256" key="4">
    <source>
        <dbReference type="SAM" id="MobiDB-lite"/>
    </source>
</evidence>
<dbReference type="InterPro" id="IPR037962">
    <property type="entry name" value="Neuralized"/>
</dbReference>
<dbReference type="Gene3D" id="2.60.120.920">
    <property type="match status" value="1"/>
</dbReference>
<reference evidence="7" key="3">
    <citation type="submission" date="2025-09" db="UniProtKB">
        <authorList>
            <consortium name="Ensembl"/>
        </authorList>
    </citation>
    <scope>IDENTIFICATION</scope>
</reference>
<dbReference type="SMART" id="SM00588">
    <property type="entry name" value="NEUZ"/>
    <property type="match status" value="1"/>
</dbReference>
<reference evidence="7 8" key="1">
    <citation type="submission" date="2020-10" db="EMBL/GenBank/DDBJ databases">
        <title>Pygocentrus nattereri (red-bellied piranha) genome, fPygNat1, primary haplotype.</title>
        <authorList>
            <person name="Myers G."/>
            <person name="Meyer A."/>
            <person name="Karagic N."/>
            <person name="Pippel M."/>
            <person name="Winkler S."/>
            <person name="Tracey A."/>
            <person name="Wood J."/>
            <person name="Formenti G."/>
            <person name="Howe K."/>
            <person name="Fedrigo O."/>
            <person name="Jarvis E.D."/>
        </authorList>
    </citation>
    <scope>NUCLEOTIDE SEQUENCE [LARGE SCALE GENOMIC DNA]</scope>
</reference>
<dbReference type="GeneID" id="108426638"/>
<keyword evidence="1" id="KW-0808">Transferase</keyword>
<dbReference type="AlphaFoldDB" id="A0A3B4CN68"/>
<dbReference type="InterPro" id="IPR043136">
    <property type="entry name" value="B30.2/SPRY_sf"/>
</dbReference>
<organism evidence="7 8">
    <name type="scientific">Pygocentrus nattereri</name>
    <name type="common">Red-bellied piranha</name>
    <dbReference type="NCBI Taxonomy" id="42514"/>
    <lineage>
        <taxon>Eukaryota</taxon>
        <taxon>Metazoa</taxon>
        <taxon>Chordata</taxon>
        <taxon>Craniata</taxon>
        <taxon>Vertebrata</taxon>
        <taxon>Euteleostomi</taxon>
        <taxon>Actinopterygii</taxon>
        <taxon>Neopterygii</taxon>
        <taxon>Teleostei</taxon>
        <taxon>Ostariophysi</taxon>
        <taxon>Characiformes</taxon>
        <taxon>Characoidei</taxon>
        <taxon>Pygocentrus</taxon>
    </lineage>
</organism>
<keyword evidence="8" id="KW-1185">Reference proteome</keyword>
<dbReference type="SMART" id="SM00119">
    <property type="entry name" value="HECTc"/>
    <property type="match status" value="1"/>
</dbReference>
<dbReference type="RefSeq" id="XP_017551766.1">
    <property type="nucleotide sequence ID" value="XM_017696277.2"/>
</dbReference>